<organism evidence="2 3">
    <name type="scientific">Tepidibacter thalassicus DSM 15285</name>
    <dbReference type="NCBI Taxonomy" id="1123350"/>
    <lineage>
        <taxon>Bacteria</taxon>
        <taxon>Bacillati</taxon>
        <taxon>Bacillota</taxon>
        <taxon>Clostridia</taxon>
        <taxon>Peptostreptococcales</taxon>
        <taxon>Peptostreptococcaceae</taxon>
        <taxon>Tepidibacter</taxon>
    </lineage>
</organism>
<keyword evidence="1" id="KW-0812">Transmembrane</keyword>
<accession>A0A1M5P0W4</accession>
<feature type="transmembrane region" description="Helical" evidence="1">
    <location>
        <begin position="7"/>
        <end position="27"/>
    </location>
</feature>
<keyword evidence="3" id="KW-1185">Reference proteome</keyword>
<gene>
    <name evidence="2" type="ORF">SAMN02744040_00329</name>
</gene>
<reference evidence="3" key="1">
    <citation type="submission" date="2016-11" db="EMBL/GenBank/DDBJ databases">
        <authorList>
            <person name="Varghese N."/>
            <person name="Submissions S."/>
        </authorList>
    </citation>
    <scope>NUCLEOTIDE SEQUENCE [LARGE SCALE GENOMIC DNA]</scope>
    <source>
        <strain evidence="3">DSM 15285</strain>
    </source>
</reference>
<dbReference type="Proteomes" id="UP000242520">
    <property type="component" value="Unassembled WGS sequence"/>
</dbReference>
<dbReference type="AlphaFoldDB" id="A0A1M5P0W4"/>
<dbReference type="RefSeq" id="WP_072723122.1">
    <property type="nucleotide sequence ID" value="NZ_FQXH01000005.1"/>
</dbReference>
<evidence type="ECO:0008006" key="4">
    <source>
        <dbReference type="Google" id="ProtNLM"/>
    </source>
</evidence>
<evidence type="ECO:0000313" key="3">
    <source>
        <dbReference type="Proteomes" id="UP000242520"/>
    </source>
</evidence>
<evidence type="ECO:0000313" key="2">
    <source>
        <dbReference type="EMBL" id="SHG95474.1"/>
    </source>
</evidence>
<protein>
    <recommendedName>
        <fullName evidence="4">Holin</fullName>
    </recommendedName>
</protein>
<keyword evidence="1" id="KW-1133">Transmembrane helix</keyword>
<name>A0A1M5P0W4_9FIRM</name>
<proteinExistence type="predicted"/>
<dbReference type="EMBL" id="FQXH01000005">
    <property type="protein sequence ID" value="SHG95474.1"/>
    <property type="molecule type" value="Genomic_DNA"/>
</dbReference>
<dbReference type="OrthoDB" id="1922895at2"/>
<keyword evidence="1" id="KW-0472">Membrane</keyword>
<sequence length="74" mass="8622">MNRWKNYGLWLSIFSFIPILFDSLKVYDINLILPGNYDELVKAFLGLLSLAGIISNPKEGTWFLDEKLKQKENE</sequence>
<evidence type="ECO:0000256" key="1">
    <source>
        <dbReference type="SAM" id="Phobius"/>
    </source>
</evidence>